<proteinExistence type="inferred from homology"/>
<feature type="region of interest" description="Disordered" evidence="2">
    <location>
        <begin position="281"/>
        <end position="323"/>
    </location>
</feature>
<dbReference type="Pfam" id="PF00823">
    <property type="entry name" value="PPE"/>
    <property type="match status" value="1"/>
</dbReference>
<dbReference type="InterPro" id="IPR043641">
    <property type="entry name" value="PPE-PPW_C"/>
</dbReference>
<dbReference type="PANTHER" id="PTHR46766:SF1">
    <property type="entry name" value="GLUTAMINE-RICH PROTEIN 2"/>
    <property type="match status" value="1"/>
</dbReference>
<evidence type="ECO:0000259" key="4">
    <source>
        <dbReference type="Pfam" id="PF00823"/>
    </source>
</evidence>
<gene>
    <name evidence="6" type="primary">PPE</name>
    <name evidence="6" type="ORF">MSG_03151</name>
</gene>
<feature type="region of interest" description="Disordered" evidence="2">
    <location>
        <begin position="402"/>
        <end position="430"/>
    </location>
</feature>
<feature type="domain" description="PPE-PPW subfamily C-terminal" evidence="5">
    <location>
        <begin position="415"/>
        <end position="459"/>
    </location>
</feature>
<dbReference type="EMBL" id="AP018164">
    <property type="protein sequence ID" value="BAX93290.1"/>
    <property type="molecule type" value="Genomic_DNA"/>
</dbReference>
<dbReference type="AlphaFoldDB" id="A0A1Z4EK48"/>
<feature type="transmembrane region" description="Helical" evidence="3">
    <location>
        <begin position="218"/>
        <end position="235"/>
    </location>
</feature>
<evidence type="ECO:0000313" key="6">
    <source>
        <dbReference type="EMBL" id="BAX93290.1"/>
    </source>
</evidence>
<protein>
    <submittedName>
        <fullName evidence="6">PPE family protein</fullName>
    </submittedName>
</protein>
<dbReference type="Pfam" id="PF18878">
    <property type="entry name" value="PPE-PPW"/>
    <property type="match status" value="1"/>
</dbReference>
<evidence type="ECO:0000256" key="3">
    <source>
        <dbReference type="SAM" id="Phobius"/>
    </source>
</evidence>
<dbReference type="Proteomes" id="UP000217736">
    <property type="component" value="Chromosome"/>
</dbReference>
<comment type="similarity">
    <text evidence="1">Belongs to the mycobacterial PPE family.</text>
</comment>
<feature type="domain" description="PPE" evidence="4">
    <location>
        <begin position="1"/>
        <end position="160"/>
    </location>
</feature>
<dbReference type="InterPro" id="IPR038332">
    <property type="entry name" value="PPE_sf"/>
</dbReference>
<keyword evidence="3" id="KW-1133">Transmembrane helix</keyword>
<dbReference type="Gene3D" id="1.20.1260.20">
    <property type="entry name" value="PPE superfamily"/>
    <property type="match status" value="1"/>
</dbReference>
<dbReference type="KEGG" id="mshg:MSG_03151"/>
<dbReference type="PANTHER" id="PTHR46766">
    <property type="entry name" value="GLUTAMINE-RICH PROTEIN 2"/>
    <property type="match status" value="1"/>
</dbReference>
<keyword evidence="7" id="KW-1185">Reference proteome</keyword>
<dbReference type="GO" id="GO:0052572">
    <property type="term" value="P:response to host immune response"/>
    <property type="evidence" value="ECO:0007669"/>
    <property type="project" value="TreeGrafter"/>
</dbReference>
<accession>A0A1Z4EK48</accession>
<reference evidence="7" key="1">
    <citation type="submission" date="2017-06" db="EMBL/GenBank/DDBJ databases">
        <title>Complete Genome Sequence of Mycobacterium shigaense.</title>
        <authorList>
            <person name="Fukano H."/>
            <person name="Yoshida M."/>
            <person name="Kazumi Y."/>
            <person name="Ogura Y."/>
            <person name="Mitarai S."/>
            <person name="Hayashi T."/>
            <person name="Hoshino Y."/>
        </authorList>
    </citation>
    <scope>NUCLEOTIDE SEQUENCE [LARGE SCALE GENOMIC DNA]</scope>
    <source>
        <strain evidence="7">UN-152</strain>
    </source>
</reference>
<evidence type="ECO:0000256" key="2">
    <source>
        <dbReference type="SAM" id="MobiDB-lite"/>
    </source>
</evidence>
<keyword evidence="3" id="KW-0472">Membrane</keyword>
<keyword evidence="3" id="KW-0812">Transmembrane</keyword>
<feature type="compositionally biased region" description="Low complexity" evidence="2">
    <location>
        <begin position="295"/>
        <end position="323"/>
    </location>
</feature>
<organism evidence="6 7">
    <name type="scientific">Mycobacterium shigaense</name>
    <dbReference type="NCBI Taxonomy" id="722731"/>
    <lineage>
        <taxon>Bacteria</taxon>
        <taxon>Bacillati</taxon>
        <taxon>Actinomycetota</taxon>
        <taxon>Actinomycetes</taxon>
        <taxon>Mycobacteriales</taxon>
        <taxon>Mycobacteriaceae</taxon>
        <taxon>Mycobacterium</taxon>
        <taxon>Mycobacterium simiae complex</taxon>
    </lineage>
</organism>
<feature type="transmembrane region" description="Helical" evidence="3">
    <location>
        <begin position="241"/>
        <end position="263"/>
    </location>
</feature>
<dbReference type="InterPro" id="IPR000030">
    <property type="entry name" value="PPE_dom"/>
</dbReference>
<sequence>MPPEAHSALLSAGAGPGPLLAAAAQWQVLSDQYGETAVELATLLEGVHASTWEGPTAAQYLAAHGPYLRWLEQASIDSAVTAAQHETAAAAYTSALAAMPTLVELAANHIAHGALVATNFFGINTIPITINEADYVRMWLQAAATMTTYQAIAQAATAATPSTGPAPHILATEAETPSAQTGSSGSIWQWLQDILNFLAHPFKYFQEFFQRLGLQPEVALLLAIIALFLYDVLWYPYYASYALLLLPFFAPALSALSALILLFEFPDLNFDFDLTNPDQAAATGSAEPNIDAGLAPSAPASSSPGTQSTSPAPGTPSPASATVAAPSPALSYAVPGFAPPPISFDPKVGAKDPNPATGTLGAATAAETSAAASRACRKKRRKARSGARGYRYEFLDAVAETSDGSDAEAEPQAHTASSQGAGTLGFAGTVPTDDTQAAGLVRLSSETAGVTMPLVPSTWVTDIDEIPGTNGRHS</sequence>
<evidence type="ECO:0000313" key="7">
    <source>
        <dbReference type="Proteomes" id="UP000217736"/>
    </source>
</evidence>
<evidence type="ECO:0000259" key="5">
    <source>
        <dbReference type="Pfam" id="PF18878"/>
    </source>
</evidence>
<evidence type="ECO:0000256" key="1">
    <source>
        <dbReference type="ARBA" id="ARBA00010652"/>
    </source>
</evidence>
<dbReference type="SUPFAM" id="SSF140459">
    <property type="entry name" value="PE/PPE dimer-like"/>
    <property type="match status" value="1"/>
</dbReference>
<name>A0A1Z4EK48_9MYCO</name>